<evidence type="ECO:0000259" key="1">
    <source>
        <dbReference type="Pfam" id="PF13358"/>
    </source>
</evidence>
<reference evidence="2" key="1">
    <citation type="submission" date="2018-05" db="EMBL/GenBank/DDBJ databases">
        <authorList>
            <person name="Lanie J.A."/>
            <person name="Ng W.-L."/>
            <person name="Kazmierczak K.M."/>
            <person name="Andrzejewski T.M."/>
            <person name="Davidsen T.M."/>
            <person name="Wayne K.J."/>
            <person name="Tettelin H."/>
            <person name="Glass J.I."/>
            <person name="Rusch D."/>
            <person name="Podicherti R."/>
            <person name="Tsui H.-C.T."/>
            <person name="Winkler M.E."/>
        </authorList>
    </citation>
    <scope>NUCLEOTIDE SEQUENCE</scope>
</reference>
<feature type="non-terminal residue" evidence="2">
    <location>
        <position position="1"/>
    </location>
</feature>
<dbReference type="EMBL" id="UINC01056780">
    <property type="protein sequence ID" value="SVB77213.1"/>
    <property type="molecule type" value="Genomic_DNA"/>
</dbReference>
<sequence length="184" mass="21903">VQIVYEDESWFSPLKVPRLRAFSRQGNPQRIPARRRFKKGDPRSLVVYGALRLSDRSVDVWRSDGYPNSTRTRAFLHHLLRGATRAGKRWLVVIWDNASFHVSKIQKKWMRRYNRWARKHGRTRIVPYQLPTASPWLNPIEPHWLHCKRAVYAVDHIPTIEEIRHAVDDYFDRWPSHVSGWAMS</sequence>
<dbReference type="InterPro" id="IPR036397">
    <property type="entry name" value="RNaseH_sf"/>
</dbReference>
<dbReference type="Gene3D" id="3.30.420.10">
    <property type="entry name" value="Ribonuclease H-like superfamily/Ribonuclease H"/>
    <property type="match status" value="1"/>
</dbReference>
<organism evidence="2">
    <name type="scientific">marine metagenome</name>
    <dbReference type="NCBI Taxonomy" id="408172"/>
    <lineage>
        <taxon>unclassified sequences</taxon>
        <taxon>metagenomes</taxon>
        <taxon>ecological metagenomes</taxon>
    </lineage>
</organism>
<feature type="domain" description="Tc1-like transposase DDE" evidence="1">
    <location>
        <begin position="2"/>
        <end position="163"/>
    </location>
</feature>
<dbReference type="Pfam" id="PF13358">
    <property type="entry name" value="DDE_3"/>
    <property type="match status" value="1"/>
</dbReference>
<dbReference type="GO" id="GO:0003676">
    <property type="term" value="F:nucleic acid binding"/>
    <property type="evidence" value="ECO:0007669"/>
    <property type="project" value="InterPro"/>
</dbReference>
<protein>
    <recommendedName>
        <fullName evidence="1">Tc1-like transposase DDE domain-containing protein</fullName>
    </recommendedName>
</protein>
<dbReference type="InterPro" id="IPR038717">
    <property type="entry name" value="Tc1-like_DDE_dom"/>
</dbReference>
<accession>A0A382GRL6</accession>
<proteinExistence type="predicted"/>
<gene>
    <name evidence="2" type="ORF">METZ01_LOCUS230067</name>
</gene>
<dbReference type="AlphaFoldDB" id="A0A382GRL6"/>
<name>A0A382GRL6_9ZZZZ</name>
<evidence type="ECO:0000313" key="2">
    <source>
        <dbReference type="EMBL" id="SVB77213.1"/>
    </source>
</evidence>
<feature type="non-terminal residue" evidence="2">
    <location>
        <position position="184"/>
    </location>
</feature>